<sequence length="195" mass="20934">MDFVNAAELGDTDKVLTMLEQGIDINVTDDRGRTAILAATYGNKPDTVEALIQKGADLNLRDQRSDNALLYAGAEGRPEIVKLMVEAGADTTLTNRFGGTALIPAADRGHVQIVEYLLKHSDVDIDHINNLGWTALLEAVILGDGGERHTQIVKLLVEHGADVNLADGQGVTPLAHAKSRDFKDMITILEKAGAK</sequence>
<proteinExistence type="predicted"/>
<gene>
    <name evidence="4" type="ORF">PUW25_01300</name>
</gene>
<dbReference type="Proteomes" id="UP001221519">
    <property type="component" value="Chromosome"/>
</dbReference>
<dbReference type="EMBL" id="CP118108">
    <property type="protein sequence ID" value="WDI04730.1"/>
    <property type="molecule type" value="Genomic_DNA"/>
</dbReference>
<feature type="repeat" description="ANK" evidence="3">
    <location>
        <begin position="64"/>
        <end position="96"/>
    </location>
</feature>
<evidence type="ECO:0000313" key="5">
    <source>
        <dbReference type="Proteomes" id="UP001221519"/>
    </source>
</evidence>
<dbReference type="PROSITE" id="PS50088">
    <property type="entry name" value="ANK_REPEAT"/>
    <property type="match status" value="3"/>
</dbReference>
<protein>
    <submittedName>
        <fullName evidence="4">Ankyrin repeat domain-containing protein</fullName>
    </submittedName>
</protein>
<organism evidence="4 5">
    <name type="scientific">Paenibacillus urinalis</name>
    <dbReference type="NCBI Taxonomy" id="521520"/>
    <lineage>
        <taxon>Bacteria</taxon>
        <taxon>Bacillati</taxon>
        <taxon>Bacillota</taxon>
        <taxon>Bacilli</taxon>
        <taxon>Bacillales</taxon>
        <taxon>Paenibacillaceae</taxon>
        <taxon>Paenibacillus</taxon>
    </lineage>
</organism>
<evidence type="ECO:0000256" key="2">
    <source>
        <dbReference type="ARBA" id="ARBA00023043"/>
    </source>
</evidence>
<dbReference type="Pfam" id="PF13637">
    <property type="entry name" value="Ank_4"/>
    <property type="match status" value="1"/>
</dbReference>
<dbReference type="PRINTS" id="PR01415">
    <property type="entry name" value="ANKYRIN"/>
</dbReference>
<name>A0ABY7XG46_9BACL</name>
<dbReference type="PANTHER" id="PTHR24180:SF45">
    <property type="entry name" value="POLY [ADP-RIBOSE] POLYMERASE TANKYRASE"/>
    <property type="match status" value="1"/>
</dbReference>
<reference evidence="4 5" key="1">
    <citation type="submission" date="2023-02" db="EMBL/GenBank/DDBJ databases">
        <title>Pathogen: clinical or host-associated sample.</title>
        <authorList>
            <person name="Hergert J."/>
            <person name="Casey R."/>
            <person name="Wagner J."/>
            <person name="Young E.L."/>
            <person name="Oakeson K.F."/>
        </authorList>
    </citation>
    <scope>NUCLEOTIDE SEQUENCE [LARGE SCALE GENOMIC DNA]</scope>
    <source>
        <strain evidence="4 5">2022CK-00829</strain>
    </source>
</reference>
<dbReference type="SUPFAM" id="SSF48403">
    <property type="entry name" value="Ankyrin repeat"/>
    <property type="match status" value="1"/>
</dbReference>
<keyword evidence="1" id="KW-0677">Repeat</keyword>
<dbReference type="InterPro" id="IPR051637">
    <property type="entry name" value="Ank_repeat_dom-contain_49"/>
</dbReference>
<keyword evidence="5" id="KW-1185">Reference proteome</keyword>
<evidence type="ECO:0000256" key="1">
    <source>
        <dbReference type="ARBA" id="ARBA00022737"/>
    </source>
</evidence>
<dbReference type="InterPro" id="IPR036770">
    <property type="entry name" value="Ankyrin_rpt-contain_sf"/>
</dbReference>
<dbReference type="Pfam" id="PF12796">
    <property type="entry name" value="Ank_2"/>
    <property type="match status" value="1"/>
</dbReference>
<dbReference type="PROSITE" id="PS50297">
    <property type="entry name" value="ANK_REP_REGION"/>
    <property type="match status" value="2"/>
</dbReference>
<evidence type="ECO:0000256" key="3">
    <source>
        <dbReference type="PROSITE-ProRule" id="PRU00023"/>
    </source>
</evidence>
<keyword evidence="2 3" id="KW-0040">ANK repeat</keyword>
<evidence type="ECO:0000313" key="4">
    <source>
        <dbReference type="EMBL" id="WDI04730.1"/>
    </source>
</evidence>
<accession>A0ABY7XG46</accession>
<dbReference type="SMART" id="SM00248">
    <property type="entry name" value="ANK"/>
    <property type="match status" value="4"/>
</dbReference>
<dbReference type="Gene3D" id="1.25.40.20">
    <property type="entry name" value="Ankyrin repeat-containing domain"/>
    <property type="match status" value="1"/>
</dbReference>
<dbReference type="PANTHER" id="PTHR24180">
    <property type="entry name" value="CYCLIN-DEPENDENT KINASE INHIBITOR 2C-RELATED"/>
    <property type="match status" value="1"/>
</dbReference>
<dbReference type="InterPro" id="IPR002110">
    <property type="entry name" value="Ankyrin_rpt"/>
</dbReference>
<feature type="repeat" description="ANK" evidence="3">
    <location>
        <begin position="131"/>
        <end position="168"/>
    </location>
</feature>
<feature type="repeat" description="ANK" evidence="3">
    <location>
        <begin position="31"/>
        <end position="63"/>
    </location>
</feature>